<name>A0A5C6M5V9_9PLAN</name>
<dbReference type="AlphaFoldDB" id="A0A5C6M5V9"/>
<organism evidence="2 3">
    <name type="scientific">Planctomyces bekefii</name>
    <dbReference type="NCBI Taxonomy" id="1653850"/>
    <lineage>
        <taxon>Bacteria</taxon>
        <taxon>Pseudomonadati</taxon>
        <taxon>Planctomycetota</taxon>
        <taxon>Planctomycetia</taxon>
        <taxon>Planctomycetales</taxon>
        <taxon>Planctomycetaceae</taxon>
        <taxon>Planctomyces</taxon>
    </lineage>
</organism>
<protein>
    <submittedName>
        <fullName evidence="2">Uncharacterized protein</fullName>
    </submittedName>
</protein>
<dbReference type="Proteomes" id="UP000321083">
    <property type="component" value="Unassembled WGS sequence"/>
</dbReference>
<proteinExistence type="predicted"/>
<dbReference type="EMBL" id="SRHE01000226">
    <property type="protein sequence ID" value="TWW09603.1"/>
    <property type="molecule type" value="Genomic_DNA"/>
</dbReference>
<reference evidence="2 3" key="1">
    <citation type="submission" date="2019-08" db="EMBL/GenBank/DDBJ databases">
        <title>100 year-old enigma solved: identification of Planctomyces bekefii, the type genus and species of the phylum Planctomycetes.</title>
        <authorList>
            <person name="Svetlana D.N."/>
            <person name="Overmann J."/>
        </authorList>
    </citation>
    <scope>NUCLEOTIDE SEQUENCE [LARGE SCALE GENOMIC DNA]</scope>
    <source>
        <strain evidence="2">Phe10_nw2017</strain>
    </source>
</reference>
<evidence type="ECO:0000256" key="1">
    <source>
        <dbReference type="SAM" id="Phobius"/>
    </source>
</evidence>
<sequence length="261" mass="29616">MRLTIRGEWVPYSFGIYIWIFAGICAPLALFSTSLRAEAECDWLEAPHRGEPLARYVNAFQAGRSENAEGLLGRVIRSPKNENQFETLTASNRNIAFLMEETSLERLSGKSPAMILELLAYPKDQIPDYLARYDFKLVVFRETSMKDPVLATWENVISMVEQLAREGRYGARDRETAESIRQYLPEFRNHTYKEIVERGDPGLISARKLLERESVGRTSAILPHSSVSALIPPCLAGHDLVDRQRLTLLGSGHPDRPHQFI</sequence>
<evidence type="ECO:0000313" key="3">
    <source>
        <dbReference type="Proteomes" id="UP000321083"/>
    </source>
</evidence>
<accession>A0A5C6M5V9</accession>
<evidence type="ECO:0000313" key="2">
    <source>
        <dbReference type="EMBL" id="TWW09603.1"/>
    </source>
</evidence>
<keyword evidence="1" id="KW-0472">Membrane</keyword>
<keyword evidence="3" id="KW-1185">Reference proteome</keyword>
<keyword evidence="1" id="KW-0812">Transmembrane</keyword>
<reference evidence="2 3" key="2">
    <citation type="submission" date="2019-08" db="EMBL/GenBank/DDBJ databases">
        <authorList>
            <person name="Henke P."/>
        </authorList>
    </citation>
    <scope>NUCLEOTIDE SEQUENCE [LARGE SCALE GENOMIC DNA]</scope>
    <source>
        <strain evidence="2">Phe10_nw2017</strain>
    </source>
</reference>
<gene>
    <name evidence="2" type="ORF">E3A20_12690</name>
</gene>
<keyword evidence="1" id="KW-1133">Transmembrane helix</keyword>
<comment type="caution">
    <text evidence="2">The sequence shown here is derived from an EMBL/GenBank/DDBJ whole genome shotgun (WGS) entry which is preliminary data.</text>
</comment>
<feature type="transmembrane region" description="Helical" evidence="1">
    <location>
        <begin position="12"/>
        <end position="31"/>
    </location>
</feature>